<dbReference type="PROSITE" id="PS51257">
    <property type="entry name" value="PROKAR_LIPOPROTEIN"/>
    <property type="match status" value="1"/>
</dbReference>
<dbReference type="Proteomes" id="UP000184388">
    <property type="component" value="Unassembled WGS sequence"/>
</dbReference>
<dbReference type="EMBL" id="FRBK01000020">
    <property type="protein sequence ID" value="SHN12728.1"/>
    <property type="molecule type" value="Genomic_DNA"/>
</dbReference>
<reference evidence="3" key="1">
    <citation type="submission" date="2016-11" db="EMBL/GenBank/DDBJ databases">
        <authorList>
            <person name="Jaros S."/>
            <person name="Januszkiewicz K."/>
            <person name="Wedrychowicz H."/>
        </authorList>
    </citation>
    <scope>NUCLEOTIDE SEQUENCE [LARGE SCALE GENOMIC DNA]</scope>
    <source>
        <strain evidence="3">CGMCC 4.3555</strain>
    </source>
</reference>
<feature type="chain" id="PRO_5040765882" description="Secreted protein" evidence="1">
    <location>
        <begin position="28"/>
        <end position="85"/>
    </location>
</feature>
<sequence>MRPILRTLIVTPLLTLLSCGLVASAHAAGVGTTGAPLGLVNGVLGTLRNGAEALISFVQNLFWGQPWPVPRRARRPCLRRTGARS</sequence>
<evidence type="ECO:0008006" key="4">
    <source>
        <dbReference type="Google" id="ProtNLM"/>
    </source>
</evidence>
<organism evidence="2 3">
    <name type="scientific">Streptomyces yunnanensis</name>
    <dbReference type="NCBI Taxonomy" id="156453"/>
    <lineage>
        <taxon>Bacteria</taxon>
        <taxon>Bacillati</taxon>
        <taxon>Actinomycetota</taxon>
        <taxon>Actinomycetes</taxon>
        <taxon>Kitasatosporales</taxon>
        <taxon>Streptomycetaceae</taxon>
        <taxon>Streptomyces</taxon>
    </lineage>
</organism>
<dbReference type="AlphaFoldDB" id="A0A9X8QYQ7"/>
<keyword evidence="1" id="KW-0732">Signal</keyword>
<comment type="caution">
    <text evidence="2">The sequence shown here is derived from an EMBL/GenBank/DDBJ whole genome shotgun (WGS) entry which is preliminary data.</text>
</comment>
<accession>A0A9X8QYQ7</accession>
<evidence type="ECO:0000313" key="3">
    <source>
        <dbReference type="Proteomes" id="UP000184388"/>
    </source>
</evidence>
<protein>
    <recommendedName>
        <fullName evidence="4">Secreted protein</fullName>
    </recommendedName>
</protein>
<evidence type="ECO:0000256" key="1">
    <source>
        <dbReference type="SAM" id="SignalP"/>
    </source>
</evidence>
<feature type="signal peptide" evidence="1">
    <location>
        <begin position="1"/>
        <end position="27"/>
    </location>
</feature>
<gene>
    <name evidence="2" type="ORF">SAMN05216268_120104</name>
</gene>
<name>A0A9X8QYQ7_9ACTN</name>
<evidence type="ECO:0000313" key="2">
    <source>
        <dbReference type="EMBL" id="SHN12728.1"/>
    </source>
</evidence>
<proteinExistence type="predicted"/>